<dbReference type="Proteomes" id="UP000642284">
    <property type="component" value="Unassembled WGS sequence"/>
</dbReference>
<dbReference type="PANTHER" id="PTHR43792:SF16">
    <property type="entry name" value="N-ACETYLTRANSFERASE DOMAIN-CONTAINING PROTEIN"/>
    <property type="match status" value="1"/>
</dbReference>
<accession>A0ABR7SRT4</accession>
<proteinExistence type="predicted"/>
<reference evidence="2 3" key="1">
    <citation type="submission" date="2020-08" db="EMBL/GenBank/DDBJ databases">
        <title>Genemic of Streptomyces polyaspartic.</title>
        <authorList>
            <person name="Liu W."/>
        </authorList>
    </citation>
    <scope>NUCLEOTIDE SEQUENCE [LARGE SCALE GENOMIC DNA]</scope>
    <source>
        <strain evidence="2 3">TRM66268-LWL</strain>
    </source>
</reference>
<evidence type="ECO:0000313" key="3">
    <source>
        <dbReference type="Proteomes" id="UP000642284"/>
    </source>
</evidence>
<name>A0ABR7SRT4_9ACTN</name>
<dbReference type="EMBL" id="JACTVJ010000024">
    <property type="protein sequence ID" value="MBC9718222.1"/>
    <property type="molecule type" value="Genomic_DNA"/>
</dbReference>
<comment type="caution">
    <text evidence="2">The sequence shown here is derived from an EMBL/GenBank/DDBJ whole genome shotgun (WGS) entry which is preliminary data.</text>
</comment>
<gene>
    <name evidence="2" type="ORF">H9Y04_37425</name>
</gene>
<dbReference type="PANTHER" id="PTHR43792">
    <property type="entry name" value="GNAT FAMILY, PUTATIVE (AFU_ORTHOLOGUE AFUA_3G00765)-RELATED-RELATED"/>
    <property type="match status" value="1"/>
</dbReference>
<feature type="domain" description="N-acetyltransferase" evidence="1">
    <location>
        <begin position="29"/>
        <end position="185"/>
    </location>
</feature>
<organism evidence="2 3">
    <name type="scientific">Streptomyces polyasparticus</name>
    <dbReference type="NCBI Taxonomy" id="2767826"/>
    <lineage>
        <taxon>Bacteria</taxon>
        <taxon>Bacillati</taxon>
        <taxon>Actinomycetota</taxon>
        <taxon>Actinomycetes</taxon>
        <taxon>Kitasatosporales</taxon>
        <taxon>Streptomycetaceae</taxon>
        <taxon>Streptomyces</taxon>
    </lineage>
</organism>
<dbReference type="PROSITE" id="PS51186">
    <property type="entry name" value="GNAT"/>
    <property type="match status" value="1"/>
</dbReference>
<sequence length="217" mass="23154">MLRTSNAGAGGGHVAVVSGEAVVVEGDGLVLREWRDEDLDAMRGIFDNGDVARFTPLPAPFGPEEARTHLANARQKRAAGTHLRLAVTTDGGTALGEVMINLEMATLGYAIGPEHRGQGLAVRATRLLTSYAHEELGIRELRLQIDEDNLASRAVAEAAGYRLVEDEAEWIESKGRRVLLTSWLHEDAGLVHGDAGLSYEDAGLSHDGAGLSHEESA</sequence>
<keyword evidence="3" id="KW-1185">Reference proteome</keyword>
<dbReference type="InterPro" id="IPR051531">
    <property type="entry name" value="N-acetyltransferase"/>
</dbReference>
<dbReference type="Gene3D" id="3.40.630.30">
    <property type="match status" value="1"/>
</dbReference>
<protein>
    <submittedName>
        <fullName evidence="2">GNAT family N-acetyltransferase</fullName>
    </submittedName>
</protein>
<dbReference type="Pfam" id="PF13302">
    <property type="entry name" value="Acetyltransf_3"/>
    <property type="match status" value="1"/>
</dbReference>
<dbReference type="SUPFAM" id="SSF55729">
    <property type="entry name" value="Acyl-CoA N-acyltransferases (Nat)"/>
    <property type="match status" value="1"/>
</dbReference>
<dbReference type="InterPro" id="IPR016181">
    <property type="entry name" value="Acyl_CoA_acyltransferase"/>
</dbReference>
<evidence type="ECO:0000259" key="1">
    <source>
        <dbReference type="PROSITE" id="PS51186"/>
    </source>
</evidence>
<dbReference type="InterPro" id="IPR000182">
    <property type="entry name" value="GNAT_dom"/>
</dbReference>
<evidence type="ECO:0000313" key="2">
    <source>
        <dbReference type="EMBL" id="MBC9718222.1"/>
    </source>
</evidence>